<dbReference type="EMBL" id="MN740955">
    <property type="protein sequence ID" value="QHU19737.1"/>
    <property type="molecule type" value="Genomic_DNA"/>
</dbReference>
<evidence type="ECO:0000313" key="2">
    <source>
        <dbReference type="EMBL" id="QHU19737.1"/>
    </source>
</evidence>
<feature type="compositionally biased region" description="Basic residues" evidence="1">
    <location>
        <begin position="7"/>
        <end position="29"/>
    </location>
</feature>
<accession>A0A6C0KSR4</accession>
<feature type="region of interest" description="Disordered" evidence="1">
    <location>
        <begin position="1"/>
        <end position="36"/>
    </location>
</feature>
<organism evidence="2">
    <name type="scientific">viral metagenome</name>
    <dbReference type="NCBI Taxonomy" id="1070528"/>
    <lineage>
        <taxon>unclassified sequences</taxon>
        <taxon>metagenomes</taxon>
        <taxon>organismal metagenomes</taxon>
    </lineage>
</organism>
<reference evidence="2" key="1">
    <citation type="journal article" date="2020" name="Nature">
        <title>Giant virus diversity and host interactions through global metagenomics.</title>
        <authorList>
            <person name="Schulz F."/>
            <person name="Roux S."/>
            <person name="Paez-Espino D."/>
            <person name="Jungbluth S."/>
            <person name="Walsh D.A."/>
            <person name="Denef V.J."/>
            <person name="McMahon K.D."/>
            <person name="Konstantinidis K.T."/>
            <person name="Eloe-Fadrosh E.A."/>
            <person name="Kyrpides N.C."/>
            <person name="Woyke T."/>
        </authorList>
    </citation>
    <scope>NUCLEOTIDE SEQUENCE</scope>
    <source>
        <strain evidence="2">GVMAG-S-3300013014-113</strain>
    </source>
</reference>
<protein>
    <submittedName>
        <fullName evidence="2">Uncharacterized protein</fullName>
    </submittedName>
</protein>
<dbReference type="AlphaFoldDB" id="A0A6C0KSR4"/>
<sequence length="122" mass="13244">MANNKNNTRKRSKKTYRKKYRKNYRKNATKRMMMGGSETGTSMFSSLFSGITGSFNIFGSRAKQKTEATIAATRADVAGKITEAKTTLDNTKNAVADRAKCIAACTTSTSSTSTSSTSTSRI</sequence>
<name>A0A6C0KSR4_9ZZZZ</name>
<proteinExistence type="predicted"/>
<evidence type="ECO:0000256" key="1">
    <source>
        <dbReference type="SAM" id="MobiDB-lite"/>
    </source>
</evidence>